<feature type="compositionally biased region" description="Low complexity" evidence="1">
    <location>
        <begin position="16"/>
        <end position="28"/>
    </location>
</feature>
<accession>A0AAD1UL29</accession>
<dbReference type="EMBL" id="CAMPGE010011945">
    <property type="protein sequence ID" value="CAI2370742.1"/>
    <property type="molecule type" value="Genomic_DNA"/>
</dbReference>
<sequence>MKYPLLTTLLQDLKSSKTSCHPSSSPTPFNIFITGKNPKNPKKTFKCFKTPPKPSFNPSSNPRLPSGSHSKKGFKVKFTQEDVPLGIREIRHKIVQARKERKVLYCSYFRRVSKDNSLRLFLKESAET</sequence>
<evidence type="ECO:0000313" key="2">
    <source>
        <dbReference type="EMBL" id="CAI2370742.1"/>
    </source>
</evidence>
<dbReference type="AlphaFoldDB" id="A0AAD1UL29"/>
<evidence type="ECO:0000313" key="3">
    <source>
        <dbReference type="Proteomes" id="UP001295684"/>
    </source>
</evidence>
<organism evidence="2 3">
    <name type="scientific">Euplotes crassus</name>
    <dbReference type="NCBI Taxonomy" id="5936"/>
    <lineage>
        <taxon>Eukaryota</taxon>
        <taxon>Sar</taxon>
        <taxon>Alveolata</taxon>
        <taxon>Ciliophora</taxon>
        <taxon>Intramacronucleata</taxon>
        <taxon>Spirotrichea</taxon>
        <taxon>Hypotrichia</taxon>
        <taxon>Euplotida</taxon>
        <taxon>Euplotidae</taxon>
        <taxon>Moneuplotes</taxon>
    </lineage>
</organism>
<proteinExistence type="predicted"/>
<name>A0AAD1UL29_EUPCR</name>
<protein>
    <submittedName>
        <fullName evidence="2">Uncharacterized protein</fullName>
    </submittedName>
</protein>
<dbReference type="Proteomes" id="UP001295684">
    <property type="component" value="Unassembled WGS sequence"/>
</dbReference>
<gene>
    <name evidence="2" type="ORF">ECRASSUSDP1_LOCUS12060</name>
</gene>
<comment type="caution">
    <text evidence="2">The sequence shown here is derived from an EMBL/GenBank/DDBJ whole genome shotgun (WGS) entry which is preliminary data.</text>
</comment>
<evidence type="ECO:0000256" key="1">
    <source>
        <dbReference type="SAM" id="MobiDB-lite"/>
    </source>
</evidence>
<keyword evidence="3" id="KW-1185">Reference proteome</keyword>
<reference evidence="2" key="1">
    <citation type="submission" date="2023-07" db="EMBL/GenBank/DDBJ databases">
        <authorList>
            <consortium name="AG Swart"/>
            <person name="Singh M."/>
            <person name="Singh A."/>
            <person name="Seah K."/>
            <person name="Emmerich C."/>
        </authorList>
    </citation>
    <scope>NUCLEOTIDE SEQUENCE</scope>
    <source>
        <strain evidence="2">DP1</strain>
    </source>
</reference>
<feature type="region of interest" description="Disordered" evidence="1">
    <location>
        <begin position="16"/>
        <end position="73"/>
    </location>
</feature>